<dbReference type="PANTHER" id="PTHR31376">
    <property type="entry name" value="OS09G0467300 PROTEIN-RELATED"/>
    <property type="match status" value="1"/>
</dbReference>
<feature type="transmembrane region" description="Helical" evidence="8">
    <location>
        <begin position="168"/>
        <end position="188"/>
    </location>
</feature>
<keyword evidence="3" id="KW-0813">Transport</keyword>
<feature type="transmembrane region" description="Helical" evidence="8">
    <location>
        <begin position="107"/>
        <end position="133"/>
    </location>
</feature>
<organism evidence="9 10">
    <name type="scientific">Eleusine coracana subsp. coracana</name>
    <dbReference type="NCBI Taxonomy" id="191504"/>
    <lineage>
        <taxon>Eukaryota</taxon>
        <taxon>Viridiplantae</taxon>
        <taxon>Streptophyta</taxon>
        <taxon>Embryophyta</taxon>
        <taxon>Tracheophyta</taxon>
        <taxon>Spermatophyta</taxon>
        <taxon>Magnoliopsida</taxon>
        <taxon>Liliopsida</taxon>
        <taxon>Poales</taxon>
        <taxon>Poaceae</taxon>
        <taxon>PACMAD clade</taxon>
        <taxon>Chloridoideae</taxon>
        <taxon>Cynodonteae</taxon>
        <taxon>Eleusininae</taxon>
        <taxon>Eleusine</taxon>
    </lineage>
</organism>
<evidence type="ECO:0000256" key="1">
    <source>
        <dbReference type="ARBA" id="ARBA00004370"/>
    </source>
</evidence>
<keyword evidence="4 8" id="KW-0812">Transmembrane</keyword>
<dbReference type="AlphaFoldDB" id="A0AAV5CVC4"/>
<comment type="similarity">
    <text evidence="2">Belongs to the purine permeases (TC 2.A.7.14) family.</text>
</comment>
<comment type="caution">
    <text evidence="9">The sequence shown here is derived from an EMBL/GenBank/DDBJ whole genome shotgun (WGS) entry which is preliminary data.</text>
</comment>
<dbReference type="Proteomes" id="UP001054889">
    <property type="component" value="Unassembled WGS sequence"/>
</dbReference>
<feature type="transmembrane region" description="Helical" evidence="8">
    <location>
        <begin position="275"/>
        <end position="297"/>
    </location>
</feature>
<protein>
    <recommendedName>
        <fullName evidence="11">Purine permease 11</fullName>
    </recommendedName>
</protein>
<feature type="transmembrane region" description="Helical" evidence="8">
    <location>
        <begin position="74"/>
        <end position="95"/>
    </location>
</feature>
<keyword evidence="6 8" id="KW-0472">Membrane</keyword>
<evidence type="ECO:0000313" key="10">
    <source>
        <dbReference type="Proteomes" id="UP001054889"/>
    </source>
</evidence>
<feature type="compositionally biased region" description="Basic residues" evidence="7">
    <location>
        <begin position="495"/>
        <end position="512"/>
    </location>
</feature>
<evidence type="ECO:0000313" key="9">
    <source>
        <dbReference type="EMBL" id="GJN02579.1"/>
    </source>
</evidence>
<dbReference type="Pfam" id="PF16913">
    <property type="entry name" value="PUNUT"/>
    <property type="match status" value="1"/>
</dbReference>
<accession>A0AAV5CVC4</accession>
<reference evidence="9" key="2">
    <citation type="submission" date="2021-12" db="EMBL/GenBank/DDBJ databases">
        <title>Resequencing data analysis of finger millet.</title>
        <authorList>
            <person name="Hatakeyama M."/>
            <person name="Aluri S."/>
            <person name="Balachadran M.T."/>
            <person name="Sivarajan S.R."/>
            <person name="Poveda L."/>
            <person name="Shimizu-Inatsugi R."/>
            <person name="Schlapbach R."/>
            <person name="Sreeman S.M."/>
            <person name="Shimizu K.K."/>
        </authorList>
    </citation>
    <scope>NUCLEOTIDE SEQUENCE</scope>
</reference>
<feature type="transmembrane region" description="Helical" evidence="8">
    <location>
        <begin position="317"/>
        <end position="338"/>
    </location>
</feature>
<evidence type="ECO:0000256" key="3">
    <source>
        <dbReference type="ARBA" id="ARBA00022448"/>
    </source>
</evidence>
<feature type="transmembrane region" description="Helical" evidence="8">
    <location>
        <begin position="372"/>
        <end position="390"/>
    </location>
</feature>
<proteinExistence type="inferred from homology"/>
<feature type="region of interest" description="Disordered" evidence="7">
    <location>
        <begin position="30"/>
        <end position="62"/>
    </location>
</feature>
<feature type="transmembrane region" description="Helical" evidence="8">
    <location>
        <begin position="200"/>
        <end position="219"/>
    </location>
</feature>
<dbReference type="GO" id="GO:0015211">
    <property type="term" value="F:purine nucleoside transmembrane transporter activity"/>
    <property type="evidence" value="ECO:0007669"/>
    <property type="project" value="InterPro"/>
</dbReference>
<dbReference type="PANTHER" id="PTHR31376:SF49">
    <property type="entry name" value="PURINE PERMEASE-RELATED"/>
    <property type="match status" value="1"/>
</dbReference>
<dbReference type="GO" id="GO:0016020">
    <property type="term" value="C:membrane"/>
    <property type="evidence" value="ECO:0007669"/>
    <property type="project" value="UniProtKB-SubCell"/>
</dbReference>
<keyword evidence="10" id="KW-1185">Reference proteome</keyword>
<feature type="transmembrane region" description="Helical" evidence="8">
    <location>
        <begin position="239"/>
        <end position="263"/>
    </location>
</feature>
<feature type="compositionally biased region" description="Basic residues" evidence="7">
    <location>
        <begin position="468"/>
        <end position="487"/>
    </location>
</feature>
<evidence type="ECO:0008006" key="11">
    <source>
        <dbReference type="Google" id="ProtNLM"/>
    </source>
</evidence>
<dbReference type="EMBL" id="BQKI01000009">
    <property type="protein sequence ID" value="GJN02579.1"/>
    <property type="molecule type" value="Genomic_DNA"/>
</dbReference>
<evidence type="ECO:0000256" key="2">
    <source>
        <dbReference type="ARBA" id="ARBA00006213"/>
    </source>
</evidence>
<comment type="subcellular location">
    <subcellularLocation>
        <location evidence="1">Membrane</location>
    </subcellularLocation>
</comment>
<evidence type="ECO:0000256" key="8">
    <source>
        <dbReference type="SAM" id="Phobius"/>
    </source>
</evidence>
<feature type="transmembrane region" description="Helical" evidence="8">
    <location>
        <begin position="145"/>
        <end position="162"/>
    </location>
</feature>
<keyword evidence="5 8" id="KW-1133">Transmembrane helix</keyword>
<evidence type="ECO:0000256" key="7">
    <source>
        <dbReference type="SAM" id="MobiDB-lite"/>
    </source>
</evidence>
<feature type="region of interest" description="Disordered" evidence="7">
    <location>
        <begin position="430"/>
        <end position="533"/>
    </location>
</feature>
<evidence type="ECO:0000256" key="6">
    <source>
        <dbReference type="ARBA" id="ARBA00023136"/>
    </source>
</evidence>
<reference evidence="9" key="1">
    <citation type="journal article" date="2018" name="DNA Res.">
        <title>Multiple hybrid de novo genome assembly of finger millet, an orphan allotetraploid crop.</title>
        <authorList>
            <person name="Hatakeyama M."/>
            <person name="Aluri S."/>
            <person name="Balachadran M.T."/>
            <person name="Sivarajan S.R."/>
            <person name="Patrignani A."/>
            <person name="Gruter S."/>
            <person name="Poveda L."/>
            <person name="Shimizu-Inatsugi R."/>
            <person name="Baeten J."/>
            <person name="Francoijs K.J."/>
            <person name="Nataraja K.N."/>
            <person name="Reddy Y.A.N."/>
            <person name="Phadnis S."/>
            <person name="Ravikumar R.L."/>
            <person name="Schlapbach R."/>
            <person name="Sreeman S.M."/>
            <person name="Shimizu K.K."/>
        </authorList>
    </citation>
    <scope>NUCLEOTIDE SEQUENCE</scope>
</reference>
<evidence type="ECO:0000256" key="4">
    <source>
        <dbReference type="ARBA" id="ARBA00022692"/>
    </source>
</evidence>
<feature type="transmembrane region" description="Helical" evidence="8">
    <location>
        <begin position="345"/>
        <end position="366"/>
    </location>
</feature>
<evidence type="ECO:0000256" key="5">
    <source>
        <dbReference type="ARBA" id="ARBA00022989"/>
    </source>
</evidence>
<gene>
    <name evidence="9" type="primary">ga19943</name>
    <name evidence="9" type="ORF">PR202_ga19943</name>
</gene>
<name>A0AAV5CVC4_ELECO</name>
<dbReference type="GO" id="GO:0005345">
    <property type="term" value="F:purine nucleobase transmembrane transporter activity"/>
    <property type="evidence" value="ECO:0007669"/>
    <property type="project" value="UniProtKB-ARBA"/>
</dbReference>
<dbReference type="InterPro" id="IPR030182">
    <property type="entry name" value="PUP_plant"/>
</dbReference>
<sequence>MTVSGEGGHGARRLCCRELRSEGRRAAAIQFGRGRGERREREREEEEDISSEDSGHGEVPGSATCVRKRRSFRWWALVLADMLMLLCGEAMSPLLGRLYYNSGGSSMWMATLAQSAGAPLLLVPLLLTPPAAAGEPRPAAGKTKMAAICVGIGVLIGCDNLMHSYGMLYLPVSTYSLLSATQLAFNAVTSRLLNAQRFTALVLNSVVVLTFSAALLGVGGSPSDDGATTGGNVPRGKHALGVALTLSASAVYALILSLFEVTFDKVIRARTLRWALVMQVCTNVAASVVSVVALLASGEWRAIRGEMAAFRDGRARYVLTLVGIAVGWQAATLGAVRLIARVSSLFANVTGTLALPLVPIFAVVFFGDRMTGIMVVAMLMAVWGFLSYVYQHYLDNRRAAARKAGGCSGCAARIGSHARSITHEDTIRKNEVKGRKCKDRTGNLAHTEPNFYQPGSSEPAYLPSAHPPKSKHRNGRRRKALRLRRGHRGDPPLLRCRRRRLRRAPLRPHRARPPAPPPSLSDDDSAPVSSAPSLSISIAGHASPARPSFLSDPLGRFHLHTSSLDTDAAVGFFSSRRRAALRPSMREAALARSLSEALPLTHPVVFLLVSPSSSPDLSVHSFDYRAFLLVDSRLVAASLPIVNVGPGFRDQYHAFAAESPMPWMPSQALAMGYSIGEEKAMGRMVEGFGMRRAQGVVTSATVQAAEMEGIYAGMLRNLEGLARQVEETNGLVLQQVVIRM</sequence>